<dbReference type="EMBL" id="JABELX010000019">
    <property type="protein sequence ID" value="NNH75222.1"/>
    <property type="molecule type" value="Genomic_DNA"/>
</dbReference>
<dbReference type="RefSeq" id="WP_084521990.1">
    <property type="nucleotide sequence ID" value="NZ_JABELX010000019.1"/>
</dbReference>
<dbReference type="InterPro" id="IPR045635">
    <property type="entry name" value="DUF6412"/>
</dbReference>
<accession>A0A849C9G2</accession>
<evidence type="ECO:0000256" key="2">
    <source>
        <dbReference type="SAM" id="Phobius"/>
    </source>
</evidence>
<name>A0A849C9G2_9NOCA</name>
<feature type="transmembrane region" description="Helical" evidence="2">
    <location>
        <begin position="33"/>
        <end position="52"/>
    </location>
</feature>
<dbReference type="Proteomes" id="UP000586827">
    <property type="component" value="Unassembled WGS sequence"/>
</dbReference>
<gene>
    <name evidence="3" type="ORF">HLB23_36135</name>
</gene>
<comment type="caution">
    <text evidence="3">The sequence shown here is derived from an EMBL/GenBank/DDBJ whole genome shotgun (WGS) entry which is preliminary data.</text>
</comment>
<proteinExistence type="predicted"/>
<evidence type="ECO:0000313" key="3">
    <source>
        <dbReference type="EMBL" id="NNH75222.1"/>
    </source>
</evidence>
<dbReference type="AlphaFoldDB" id="A0A849C9G2"/>
<protein>
    <submittedName>
        <fullName evidence="3">Uncharacterized protein</fullName>
    </submittedName>
</protein>
<keyword evidence="2" id="KW-1133">Transmembrane helix</keyword>
<evidence type="ECO:0000313" key="4">
    <source>
        <dbReference type="Proteomes" id="UP000586827"/>
    </source>
</evidence>
<reference evidence="3 4" key="1">
    <citation type="submission" date="2020-05" db="EMBL/GenBank/DDBJ databases">
        <title>MicrobeNet Type strains.</title>
        <authorList>
            <person name="Nicholson A.C."/>
        </authorList>
    </citation>
    <scope>NUCLEOTIDE SEQUENCE [LARGE SCALE GENOMIC DNA]</scope>
    <source>
        <strain evidence="3 4">JCM 3224</strain>
    </source>
</reference>
<keyword evidence="2" id="KW-0472">Membrane</keyword>
<keyword evidence="2" id="KW-0812">Transmembrane</keyword>
<evidence type="ECO:0000256" key="1">
    <source>
        <dbReference type="SAM" id="MobiDB-lite"/>
    </source>
</evidence>
<sequence length="97" mass="10426">MFTWIRVTALMAVTLMLATWAMVLTNGVDSESLVAIGATTVLTLAVLAVLPAKRPMALVAVSSGPPESARRRRGAFQRQSNPDTAGRPRPRAPGWRL</sequence>
<dbReference type="Pfam" id="PF19950">
    <property type="entry name" value="DUF6412"/>
    <property type="match status" value="1"/>
</dbReference>
<keyword evidence="4" id="KW-1185">Reference proteome</keyword>
<feature type="region of interest" description="Disordered" evidence="1">
    <location>
        <begin position="61"/>
        <end position="97"/>
    </location>
</feature>
<organism evidence="3 4">
    <name type="scientific">Nocardia uniformis</name>
    <dbReference type="NCBI Taxonomy" id="53432"/>
    <lineage>
        <taxon>Bacteria</taxon>
        <taxon>Bacillati</taxon>
        <taxon>Actinomycetota</taxon>
        <taxon>Actinomycetes</taxon>
        <taxon>Mycobacteriales</taxon>
        <taxon>Nocardiaceae</taxon>
        <taxon>Nocardia</taxon>
    </lineage>
</organism>